<dbReference type="InterPro" id="IPR052021">
    <property type="entry name" value="Type-I_RS_S_subunit"/>
</dbReference>
<dbReference type="SUPFAM" id="SSF116734">
    <property type="entry name" value="DNA methylase specificity domain"/>
    <property type="match status" value="2"/>
</dbReference>
<comment type="caution">
    <text evidence="3">The sequence shown here is derived from an EMBL/GenBank/DDBJ whole genome shotgun (WGS) entry which is preliminary data.</text>
</comment>
<dbReference type="AlphaFoldDB" id="A0A848P1T5"/>
<keyword evidence="3" id="KW-0255">Endonuclease</keyword>
<organism evidence="3 4">
    <name type="scientific">Ralstonia insidiosa</name>
    <dbReference type="NCBI Taxonomy" id="190721"/>
    <lineage>
        <taxon>Bacteria</taxon>
        <taxon>Pseudomonadati</taxon>
        <taxon>Pseudomonadota</taxon>
        <taxon>Betaproteobacteria</taxon>
        <taxon>Burkholderiales</taxon>
        <taxon>Burkholderiaceae</taxon>
        <taxon>Ralstonia</taxon>
    </lineage>
</organism>
<evidence type="ECO:0000313" key="4">
    <source>
        <dbReference type="Proteomes" id="UP000575469"/>
    </source>
</evidence>
<evidence type="ECO:0000256" key="2">
    <source>
        <dbReference type="ARBA" id="ARBA00023125"/>
    </source>
</evidence>
<dbReference type="GO" id="GO:0003677">
    <property type="term" value="F:DNA binding"/>
    <property type="evidence" value="ECO:0007669"/>
    <property type="project" value="UniProtKB-KW"/>
</dbReference>
<name>A0A848P1T5_9RALS</name>
<proteinExistence type="predicted"/>
<keyword evidence="1" id="KW-0680">Restriction system</keyword>
<dbReference type="Proteomes" id="UP000575469">
    <property type="component" value="Unassembled WGS sequence"/>
</dbReference>
<evidence type="ECO:0000256" key="1">
    <source>
        <dbReference type="ARBA" id="ARBA00022747"/>
    </source>
</evidence>
<dbReference type="EMBL" id="JABBZM010000009">
    <property type="protein sequence ID" value="NMV38614.1"/>
    <property type="molecule type" value="Genomic_DNA"/>
</dbReference>
<dbReference type="NCBIfam" id="NF047740">
    <property type="entry name" value="antiphage_MADS5"/>
    <property type="match status" value="1"/>
</dbReference>
<gene>
    <name evidence="3" type="ORF">HGR00_11920</name>
</gene>
<dbReference type="GO" id="GO:0004519">
    <property type="term" value="F:endonuclease activity"/>
    <property type="evidence" value="ECO:0007669"/>
    <property type="project" value="UniProtKB-KW"/>
</dbReference>
<accession>A0A848P1T5</accession>
<evidence type="ECO:0000313" key="3">
    <source>
        <dbReference type="EMBL" id="NMV38614.1"/>
    </source>
</evidence>
<dbReference type="PANTHER" id="PTHR30408:SF12">
    <property type="entry name" value="TYPE I RESTRICTION ENZYME MJAVIII SPECIFICITY SUBUNIT"/>
    <property type="match status" value="1"/>
</dbReference>
<keyword evidence="3" id="KW-0378">Hydrolase</keyword>
<dbReference type="GO" id="GO:0009307">
    <property type="term" value="P:DNA restriction-modification system"/>
    <property type="evidence" value="ECO:0007669"/>
    <property type="project" value="UniProtKB-KW"/>
</dbReference>
<sequence length="471" mass="51585">MTFASFKNARIVRSGWLGEGGRRLDCNPYMSGALEARDTLKQLKVRKDALATLTKGHAGGIYNGPVFARIWVDDPRYGVPFLSNSDMLNADLANLPLLQRRYAESKKLAHLELSPGTTLITCSGTIGRMTYVRPDMAGMWSSQHIMKVVPDPERVPAGYLYAYLSSRYGVPLVVSGTYGAIIQHIEPEHIAGLPVPRFAPEVEQRIGQAIVRSASLRDEASRTLKSAIAEFLSSAGLQAMSTNGAVTPFSVSSVCASSIQRRCDGFFHSRYHMNATEAIKESGRFQTLAQFTSSIVEPNRFKRVVLDADSGGVPLFGTSSIFWSDPEASYYLPRKLAEPYIVSTNTLLVPRSGQLQGVIGCPVLPYGDIIGGAVSEDAIRINCHTPVEAGLLFVFLTSDYGLRQLKARAFGSSIPHLDVRQIGECLMPELDQEVADRIGRAGLKVSELRSEALRLEREARRAVEEQIEGSE</sequence>
<dbReference type="RefSeq" id="WP_169340212.1">
    <property type="nucleotide sequence ID" value="NZ_JABBZM010000009.1"/>
</dbReference>
<dbReference type="PANTHER" id="PTHR30408">
    <property type="entry name" value="TYPE-1 RESTRICTION ENZYME ECOKI SPECIFICITY PROTEIN"/>
    <property type="match status" value="1"/>
</dbReference>
<keyword evidence="2" id="KW-0238">DNA-binding</keyword>
<dbReference type="InterPro" id="IPR044946">
    <property type="entry name" value="Restrct_endonuc_typeI_TRD_sf"/>
</dbReference>
<reference evidence="3 4" key="1">
    <citation type="submission" date="2020-04" db="EMBL/GenBank/DDBJ databases">
        <title>Ralstonia insidiosa genome sequencing and assembly.</title>
        <authorList>
            <person name="Martins R.C.R."/>
            <person name="Perdigao-Neto L.V."/>
            <person name="Levin A.S.S."/>
            <person name="Costa S.F."/>
        </authorList>
    </citation>
    <scope>NUCLEOTIDE SEQUENCE [LARGE SCALE GENOMIC DNA]</scope>
    <source>
        <strain evidence="3 4">5047</strain>
    </source>
</reference>
<dbReference type="Gene3D" id="3.90.220.20">
    <property type="entry name" value="DNA methylase specificity domains"/>
    <property type="match status" value="2"/>
</dbReference>
<keyword evidence="3" id="KW-0540">Nuclease</keyword>
<protein>
    <submittedName>
        <fullName evidence="3">Restriction endonuclease subunit S</fullName>
    </submittedName>
</protein>